<comment type="caution">
    <text evidence="2">The sequence shown here is derived from an EMBL/GenBank/DDBJ whole genome shotgun (WGS) entry which is preliminary data.</text>
</comment>
<feature type="transmembrane region" description="Helical" evidence="1">
    <location>
        <begin position="101"/>
        <end position="126"/>
    </location>
</feature>
<name>A0AAN7PHG2_9EURO</name>
<reference evidence="2 3" key="1">
    <citation type="submission" date="2023-08" db="EMBL/GenBank/DDBJ databases">
        <title>Black Yeasts Isolated from many extreme environments.</title>
        <authorList>
            <person name="Coleine C."/>
            <person name="Stajich J.E."/>
            <person name="Selbmann L."/>
        </authorList>
    </citation>
    <scope>NUCLEOTIDE SEQUENCE [LARGE SCALE GENOMIC DNA]</scope>
    <source>
        <strain evidence="2 3">CCFEE 5910</strain>
    </source>
</reference>
<proteinExistence type="predicted"/>
<organism evidence="2 3">
    <name type="scientific">Lithohypha guttulata</name>
    <dbReference type="NCBI Taxonomy" id="1690604"/>
    <lineage>
        <taxon>Eukaryota</taxon>
        <taxon>Fungi</taxon>
        <taxon>Dikarya</taxon>
        <taxon>Ascomycota</taxon>
        <taxon>Pezizomycotina</taxon>
        <taxon>Eurotiomycetes</taxon>
        <taxon>Chaetothyriomycetidae</taxon>
        <taxon>Chaetothyriales</taxon>
        <taxon>Trichomeriaceae</taxon>
        <taxon>Lithohypha</taxon>
    </lineage>
</organism>
<protein>
    <submittedName>
        <fullName evidence="2">Uncharacterized protein</fullName>
    </submittedName>
</protein>
<accession>A0AAN7PHG2</accession>
<keyword evidence="1" id="KW-1133">Transmembrane helix</keyword>
<keyword evidence="3" id="KW-1185">Reference proteome</keyword>
<dbReference type="AlphaFoldDB" id="A0AAN7PHG2"/>
<evidence type="ECO:0000313" key="3">
    <source>
        <dbReference type="Proteomes" id="UP001309876"/>
    </source>
</evidence>
<evidence type="ECO:0000256" key="1">
    <source>
        <dbReference type="SAM" id="Phobius"/>
    </source>
</evidence>
<keyword evidence="1" id="KW-0812">Transmembrane</keyword>
<evidence type="ECO:0000313" key="2">
    <source>
        <dbReference type="EMBL" id="KAK5080394.1"/>
    </source>
</evidence>
<dbReference type="EMBL" id="JAVRRJ010000015">
    <property type="protein sequence ID" value="KAK5080394.1"/>
    <property type="molecule type" value="Genomic_DNA"/>
</dbReference>
<feature type="transmembrane region" description="Helical" evidence="1">
    <location>
        <begin position="170"/>
        <end position="187"/>
    </location>
</feature>
<feature type="transmembrane region" description="Helical" evidence="1">
    <location>
        <begin position="576"/>
        <end position="599"/>
    </location>
</feature>
<keyword evidence="1" id="KW-0472">Membrane</keyword>
<sequence>MLSNNQTYEMLDRKDPPVTVRSIEDENEGSQDLYSNTLAYQPHDWPTEPGRLQEDHQYEFMMNAYDAFLCFIPLFLIAKTTLCIVAWSWDRENTGYYFDQISLLTTFLIEFNEQVVTAFTIVFVTIMTTMTRRLALYHAQEGAYITDIEQLQASISLPSTIKMVFSLRKFTKFSAALVAVWSFYYLGSQASKREYAYAPSAPYHDLAAIYPTDDLGSQFDLVNDVNSTLSDALPFLNNAMTDAYESSWRNAKLGKSDGLDSTGQTLIPDLDTSTWMEPTAFDWVKVRPSEFYYVSRAGRPLPVNSTSRPYKTDEGKTVVDTYWSDTRIVGDYTFKANHMKLACSSIDVFPIERFPIGTVPNMMLALNVSALADDSSTLIAQPTILEFWARWNSTYGFGNPESGYSAPLFNNQSAGSVKVSCNVTRPRVEMRISCQDTGCLVKQARYLHVNLTDLYNTPISKPAFASSFLSNLIWSFGVPDERYYGMNSEQYWYGQTYLIEYANVTETDLEEYNQTMEEYREDTLSSVSHALTEAVNTYWNVALNASTPFETLSGSYPGWESITVHGAIYDQRYEIYWPWIAVDYFSCLLLLVAAAYSFWLRKKTLAPDIFGYVSSLTRDNPHVPVPPGGSTMSGIERARHLQDYKLKIVDVKGGEVGKVGVAVAHQSTTFDRLSKQRKYM</sequence>
<gene>
    <name evidence="2" type="ORF">LTR05_008643</name>
</gene>
<dbReference type="Proteomes" id="UP001309876">
    <property type="component" value="Unassembled WGS sequence"/>
</dbReference>
<feature type="transmembrane region" description="Helical" evidence="1">
    <location>
        <begin position="67"/>
        <end position="89"/>
    </location>
</feature>